<dbReference type="EMBL" id="JAFMOU010000057">
    <property type="protein sequence ID" value="MBU9833730.1"/>
    <property type="molecule type" value="Genomic_DNA"/>
</dbReference>
<feature type="transmembrane region" description="Helical" evidence="1">
    <location>
        <begin position="107"/>
        <end position="125"/>
    </location>
</feature>
<evidence type="ECO:0000313" key="3">
    <source>
        <dbReference type="Proteomes" id="UP000699865"/>
    </source>
</evidence>
<name>A0ABS6KXC6_9GAMM</name>
<keyword evidence="1" id="KW-0812">Transmembrane</keyword>
<comment type="caution">
    <text evidence="2">The sequence shown here is derived from an EMBL/GenBank/DDBJ whole genome shotgun (WGS) entry which is preliminary data.</text>
</comment>
<reference evidence="2 3" key="1">
    <citation type="submission" date="2021-03" db="EMBL/GenBank/DDBJ databases">
        <title>Five novel Rahnella species.</title>
        <authorList>
            <person name="Brady C."/>
            <person name="Asselin J."/>
            <person name="Beer S."/>
            <person name="Bruberg M.B."/>
            <person name="Crampton B."/>
            <person name="Venter S."/>
            <person name="Arnold D."/>
            <person name="Denman S."/>
        </authorList>
    </citation>
    <scope>NUCLEOTIDE SEQUENCE [LARGE SCALE GENOMIC DNA]</scope>
    <source>
        <strain evidence="2 3">L72c</strain>
    </source>
</reference>
<accession>A0ABS6KXC6</accession>
<organism evidence="2 3">
    <name type="scientific">Rahnella perminowiae</name>
    <dbReference type="NCBI Taxonomy" id="2816244"/>
    <lineage>
        <taxon>Bacteria</taxon>
        <taxon>Pseudomonadati</taxon>
        <taxon>Pseudomonadota</taxon>
        <taxon>Gammaproteobacteria</taxon>
        <taxon>Enterobacterales</taxon>
        <taxon>Yersiniaceae</taxon>
        <taxon>Rahnella</taxon>
    </lineage>
</organism>
<feature type="transmembrane region" description="Helical" evidence="1">
    <location>
        <begin position="176"/>
        <end position="197"/>
    </location>
</feature>
<feature type="transmembrane region" description="Helical" evidence="1">
    <location>
        <begin position="57"/>
        <end position="87"/>
    </location>
</feature>
<proteinExistence type="predicted"/>
<evidence type="ECO:0008006" key="4">
    <source>
        <dbReference type="Google" id="ProtNLM"/>
    </source>
</evidence>
<sequence length="396" mass="45179">MENERNKKLLRKLRTWFLSLLTPALASTVIATFFIWAHLARIGQSGLFFDSVSFSSLFSYLMVFACMSMLLFCMVLFMPSLLTGLFISSNQEEIRLRDELTENNIRIVLLTSLLSVLIFFGYFFLSLHTGKEETQNVYIQLGTIWLSSFVLSLWFNVSITHGKISGEDKWKKISTVLFMHLLQPALFALTACIYIFPLELFLRTLEFPDGTSDVRQVLTVIALSIFLIIFSLIPGVVFLRLRARTSLLRQVMVTGGIMGGILFIICLFVHMVPALILTMFLRTSGVMDLRPHVYGVPTAAYPAEYFKDSAWQGVRSSDEKYYLLKAVKIYSLGDIRLICPLNVIQSYKDSLKYQVLDANYDDRVRGKLQDAVSLCRRVKSQELLTLEKLPQLETGK</sequence>
<evidence type="ECO:0000256" key="1">
    <source>
        <dbReference type="SAM" id="Phobius"/>
    </source>
</evidence>
<keyword evidence="1" id="KW-1133">Transmembrane helix</keyword>
<protein>
    <recommendedName>
        <fullName evidence="4">DUF5671 domain-containing protein</fullName>
    </recommendedName>
</protein>
<dbReference type="Proteomes" id="UP000699865">
    <property type="component" value="Unassembled WGS sequence"/>
</dbReference>
<feature type="transmembrane region" description="Helical" evidence="1">
    <location>
        <begin position="16"/>
        <end position="37"/>
    </location>
</feature>
<gene>
    <name evidence="2" type="ORF">J1786_02645</name>
</gene>
<feature type="transmembrane region" description="Helical" evidence="1">
    <location>
        <begin position="251"/>
        <end position="281"/>
    </location>
</feature>
<feature type="transmembrane region" description="Helical" evidence="1">
    <location>
        <begin position="137"/>
        <end position="155"/>
    </location>
</feature>
<keyword evidence="3" id="KW-1185">Reference proteome</keyword>
<keyword evidence="1" id="KW-0472">Membrane</keyword>
<evidence type="ECO:0000313" key="2">
    <source>
        <dbReference type="EMBL" id="MBU9833730.1"/>
    </source>
</evidence>
<dbReference type="RefSeq" id="WP_217137630.1">
    <property type="nucleotide sequence ID" value="NZ_JAFMOU010000057.1"/>
</dbReference>
<feature type="transmembrane region" description="Helical" evidence="1">
    <location>
        <begin position="217"/>
        <end position="239"/>
    </location>
</feature>